<protein>
    <submittedName>
        <fullName evidence="8">MASE1 domain-containing protein</fullName>
    </submittedName>
</protein>
<organism evidence="8 9">
    <name type="scientific">Franzmannia qiaohouensis</name>
    <dbReference type="NCBI Taxonomy" id="1329370"/>
    <lineage>
        <taxon>Bacteria</taxon>
        <taxon>Pseudomonadati</taxon>
        <taxon>Pseudomonadota</taxon>
        <taxon>Gammaproteobacteria</taxon>
        <taxon>Oceanospirillales</taxon>
        <taxon>Halomonadaceae</taxon>
        <taxon>Franzmannia</taxon>
    </lineage>
</organism>
<feature type="transmembrane region" description="Helical" evidence="6">
    <location>
        <begin position="121"/>
        <end position="144"/>
    </location>
</feature>
<dbReference type="RefSeq" id="WP_309719756.1">
    <property type="nucleotide sequence ID" value="NZ_JARWAM010000005.1"/>
</dbReference>
<accession>A0ABU1HCY4</accession>
<evidence type="ECO:0000256" key="4">
    <source>
        <dbReference type="ARBA" id="ARBA00022989"/>
    </source>
</evidence>
<evidence type="ECO:0000259" key="7">
    <source>
        <dbReference type="Pfam" id="PF05231"/>
    </source>
</evidence>
<comment type="caution">
    <text evidence="8">The sequence shown here is derived from an EMBL/GenBank/DDBJ whole genome shotgun (WGS) entry which is preliminary data.</text>
</comment>
<evidence type="ECO:0000313" key="9">
    <source>
        <dbReference type="Proteomes" id="UP001251374"/>
    </source>
</evidence>
<evidence type="ECO:0000256" key="5">
    <source>
        <dbReference type="ARBA" id="ARBA00023136"/>
    </source>
</evidence>
<evidence type="ECO:0000256" key="1">
    <source>
        <dbReference type="ARBA" id="ARBA00004651"/>
    </source>
</evidence>
<feature type="domain" description="MASE1" evidence="7">
    <location>
        <begin position="19"/>
        <end position="165"/>
    </location>
</feature>
<keyword evidence="4 6" id="KW-1133">Transmembrane helix</keyword>
<feature type="transmembrane region" description="Helical" evidence="6">
    <location>
        <begin position="50"/>
        <end position="72"/>
    </location>
</feature>
<proteinExistence type="predicted"/>
<keyword evidence="2" id="KW-1003">Cell membrane</keyword>
<evidence type="ECO:0000313" key="8">
    <source>
        <dbReference type="EMBL" id="MDR5905343.1"/>
    </source>
</evidence>
<evidence type="ECO:0000256" key="3">
    <source>
        <dbReference type="ARBA" id="ARBA00022692"/>
    </source>
</evidence>
<dbReference type="Proteomes" id="UP001251374">
    <property type="component" value="Unassembled WGS sequence"/>
</dbReference>
<sequence>MRPQIQQSGWLTGLAIMAVVGLGYFAGAWLGVTQTISPDGKAIIWPPNAVALAALLLLPVHRWAWIIPAVMAAEITADIPAFPLWAAVSFALINLFEVFLAASLIRWFTGPRFNFDSLSRGGYFVLFGPLLAAGTAALFGAGVYRELAGERFEFLRSLQLWGSASAF</sequence>
<dbReference type="InterPro" id="IPR007895">
    <property type="entry name" value="MASE1"/>
</dbReference>
<evidence type="ECO:0000256" key="2">
    <source>
        <dbReference type="ARBA" id="ARBA00022475"/>
    </source>
</evidence>
<keyword evidence="5 6" id="KW-0472">Membrane</keyword>
<reference evidence="8 9" key="1">
    <citation type="submission" date="2023-04" db="EMBL/GenBank/DDBJ databases">
        <title>A long-awaited taxogenomic arrangement of the family Halomonadaceae.</title>
        <authorList>
            <person name="De La Haba R."/>
            <person name="Chuvochina M."/>
            <person name="Wittouck S."/>
            <person name="Arahal D.R."/>
            <person name="Sanchez-Porro C."/>
            <person name="Hugenholtz P."/>
            <person name="Ventosa A."/>
        </authorList>
    </citation>
    <scope>NUCLEOTIDE SEQUENCE [LARGE SCALE GENOMIC DNA]</scope>
    <source>
        <strain evidence="8 9">DSM 26770</strain>
    </source>
</reference>
<name>A0ABU1HCY4_9GAMM</name>
<dbReference type="EMBL" id="JARWAM010000005">
    <property type="protein sequence ID" value="MDR5905343.1"/>
    <property type="molecule type" value="Genomic_DNA"/>
</dbReference>
<gene>
    <name evidence="8" type="ORF">QC821_08665</name>
</gene>
<keyword evidence="3 6" id="KW-0812">Transmembrane</keyword>
<dbReference type="Pfam" id="PF05231">
    <property type="entry name" value="MASE1"/>
    <property type="match status" value="1"/>
</dbReference>
<feature type="transmembrane region" description="Helical" evidence="6">
    <location>
        <begin position="9"/>
        <end position="30"/>
    </location>
</feature>
<keyword evidence="9" id="KW-1185">Reference proteome</keyword>
<evidence type="ECO:0000256" key="6">
    <source>
        <dbReference type="SAM" id="Phobius"/>
    </source>
</evidence>
<comment type="subcellular location">
    <subcellularLocation>
        <location evidence="1">Cell membrane</location>
        <topology evidence="1">Multi-pass membrane protein</topology>
    </subcellularLocation>
</comment>
<feature type="transmembrane region" description="Helical" evidence="6">
    <location>
        <begin position="84"/>
        <end position="109"/>
    </location>
</feature>